<evidence type="ECO:0000313" key="1">
    <source>
        <dbReference type="EMBL" id="MDA7423773.1"/>
    </source>
</evidence>
<accession>A0ABT4XP95</accession>
<organism evidence="1 2">
    <name type="scientific">Thalassococcus lentus</name>
    <dbReference type="NCBI Taxonomy" id="1210524"/>
    <lineage>
        <taxon>Bacteria</taxon>
        <taxon>Pseudomonadati</taxon>
        <taxon>Pseudomonadota</taxon>
        <taxon>Alphaproteobacteria</taxon>
        <taxon>Rhodobacterales</taxon>
        <taxon>Roseobacteraceae</taxon>
        <taxon>Thalassococcus</taxon>
    </lineage>
</organism>
<keyword evidence="2" id="KW-1185">Reference proteome</keyword>
<name>A0ABT4XP95_9RHOB</name>
<dbReference type="RefSeq" id="WP_271431107.1">
    <property type="nucleotide sequence ID" value="NZ_JAQIOY010000001.1"/>
</dbReference>
<proteinExistence type="predicted"/>
<sequence>MPAPLDSETRALLRGFIAPVLETSKDWSELSNRLRKKGYDVGFRQGHLVVINDTGAPLCTGSMLGVPLREIAARIGRPSVRATPDGLAGALQP</sequence>
<reference evidence="1 2" key="1">
    <citation type="submission" date="2023-01" db="EMBL/GenBank/DDBJ databases">
        <title>Thalassococcus onchidii sp. nov., isolated from a marine invertebrate from the South China Sea.</title>
        <authorList>
            <person name="Xu S."/>
            <person name="Liu Z."/>
            <person name="Xu Y."/>
        </authorList>
    </citation>
    <scope>NUCLEOTIDE SEQUENCE [LARGE SCALE GENOMIC DNA]</scope>
    <source>
        <strain evidence="1 2">KCTC 32084</strain>
    </source>
</reference>
<gene>
    <name evidence="1" type="ORF">PFY00_03465</name>
</gene>
<dbReference type="Proteomes" id="UP001210720">
    <property type="component" value="Unassembled WGS sequence"/>
</dbReference>
<evidence type="ECO:0000313" key="2">
    <source>
        <dbReference type="Proteomes" id="UP001210720"/>
    </source>
</evidence>
<dbReference type="EMBL" id="JAQIOY010000001">
    <property type="protein sequence ID" value="MDA7423773.1"/>
    <property type="molecule type" value="Genomic_DNA"/>
</dbReference>
<protein>
    <submittedName>
        <fullName evidence="1">Uncharacterized protein</fullName>
    </submittedName>
</protein>
<comment type="caution">
    <text evidence="1">The sequence shown here is derived from an EMBL/GenBank/DDBJ whole genome shotgun (WGS) entry which is preliminary data.</text>
</comment>